<organism evidence="2 3">
    <name type="scientific">Alteromonas pelagimontana</name>
    <dbReference type="NCBI Taxonomy" id="1858656"/>
    <lineage>
        <taxon>Bacteria</taxon>
        <taxon>Pseudomonadati</taxon>
        <taxon>Pseudomonadota</taxon>
        <taxon>Gammaproteobacteria</taxon>
        <taxon>Alteromonadales</taxon>
        <taxon>Alteromonadaceae</taxon>
        <taxon>Alteromonas/Salinimonas group</taxon>
        <taxon>Alteromonas</taxon>
    </lineage>
</organism>
<evidence type="ECO:0000313" key="2">
    <source>
        <dbReference type="EMBL" id="QJR81148.1"/>
    </source>
</evidence>
<dbReference type="RefSeq" id="WP_075609903.1">
    <property type="nucleotide sequence ID" value="NZ_CP052766.1"/>
</dbReference>
<dbReference type="InterPro" id="IPR007536">
    <property type="entry name" value="16SrRNA_methylTrfase_J"/>
</dbReference>
<dbReference type="HAMAP" id="MF_01523">
    <property type="entry name" value="16SrRNA_methyltr_J"/>
    <property type="match status" value="1"/>
</dbReference>
<name>A0A6M4ME74_9ALTE</name>
<feature type="binding site" evidence="1">
    <location>
        <position position="175"/>
    </location>
    <ligand>
        <name>S-adenosyl-L-methionine</name>
        <dbReference type="ChEBI" id="CHEBI:59789"/>
    </ligand>
</feature>
<evidence type="ECO:0000313" key="3">
    <source>
        <dbReference type="Proteomes" id="UP000219285"/>
    </source>
</evidence>
<feature type="binding site" evidence="1">
    <location>
        <begin position="107"/>
        <end position="108"/>
    </location>
    <ligand>
        <name>S-adenosyl-L-methionine</name>
        <dbReference type="ChEBI" id="CHEBI:59789"/>
    </ligand>
</feature>
<reference evidence="3" key="1">
    <citation type="submission" date="2014-12" db="EMBL/GenBank/DDBJ databases">
        <title>Complete genome sequence of a multi-drug resistant Klebsiella pneumoniae.</title>
        <authorList>
            <person name="Hua X."/>
            <person name="Chen Q."/>
            <person name="Li X."/>
            <person name="Feng Y."/>
            <person name="Ruan Z."/>
            <person name="Yu Y."/>
        </authorList>
    </citation>
    <scope>NUCLEOTIDE SEQUENCE [LARGE SCALE GENOMIC DNA]</scope>
    <source>
        <strain evidence="3">5.12</strain>
    </source>
</reference>
<evidence type="ECO:0000256" key="1">
    <source>
        <dbReference type="HAMAP-Rule" id="MF_01523"/>
    </source>
</evidence>
<dbReference type="Gene3D" id="3.40.50.150">
    <property type="entry name" value="Vaccinia Virus protein VP39"/>
    <property type="match status" value="1"/>
</dbReference>
<comment type="similarity">
    <text evidence="1">Belongs to the methyltransferase superfamily. RsmJ family.</text>
</comment>
<keyword evidence="1" id="KW-0949">S-adenosyl-L-methionine</keyword>
<dbReference type="EC" id="2.1.1.242" evidence="1"/>
<dbReference type="GO" id="GO:0008990">
    <property type="term" value="F:rRNA (guanine-N2-)-methyltransferase activity"/>
    <property type="evidence" value="ECO:0007669"/>
    <property type="project" value="UniProtKB-UniRule"/>
</dbReference>
<keyword evidence="1" id="KW-0698">rRNA processing</keyword>
<feature type="binding site" evidence="1">
    <location>
        <begin position="123"/>
        <end position="124"/>
    </location>
    <ligand>
        <name>S-adenosyl-L-methionine</name>
        <dbReference type="ChEBI" id="CHEBI:59789"/>
    </ligand>
</feature>
<dbReference type="KEGG" id="apel:CA267_010335"/>
<comment type="function">
    <text evidence="1">Specifically methylates the guanosine in position 1516 of 16S rRNA.</text>
</comment>
<comment type="caution">
    <text evidence="1">Lacks conserved residue(s) required for the propagation of feature annotation.</text>
</comment>
<keyword evidence="1" id="KW-0963">Cytoplasm</keyword>
<dbReference type="GO" id="GO:0005737">
    <property type="term" value="C:cytoplasm"/>
    <property type="evidence" value="ECO:0007669"/>
    <property type="project" value="UniProtKB-SubCell"/>
</dbReference>
<dbReference type="PANTHER" id="PTHR36112">
    <property type="entry name" value="RIBOSOMAL RNA SMALL SUBUNIT METHYLTRANSFERASE J"/>
    <property type="match status" value="1"/>
</dbReference>
<proteinExistence type="inferred from homology"/>
<sequence length="253" mass="27730">MPDIKFYLPSDLCVEDADMGRQVAAKWGFVTSDIEPEGLALTIFERQVQLKDYQEPKQQGIVADFLSGSSQYRQQHGGGKKEPIAKAVGVKGDASLHVVDATPGLGRDAFVLAAVGCQVTMIERSAVVAAILEDGLRRLQLEEPTLASRFTLLHGNSIEVMQSWNSAQVDSVYLDPMFPHKKKSALVKKEMRVFQQLLGADSDADALLAPALNLAQKRVVVKRPNAADALAQKPPSMAIESKKHRFDVYLCNK</sequence>
<dbReference type="InterPro" id="IPR029063">
    <property type="entry name" value="SAM-dependent_MTases_sf"/>
</dbReference>
<dbReference type="CDD" id="cd02440">
    <property type="entry name" value="AdoMet_MTases"/>
    <property type="match status" value="1"/>
</dbReference>
<dbReference type="SUPFAM" id="SSF53335">
    <property type="entry name" value="S-adenosyl-L-methionine-dependent methyltransferases"/>
    <property type="match status" value="1"/>
</dbReference>
<dbReference type="OrthoDB" id="3191794at2"/>
<reference evidence="2 3" key="2">
    <citation type="submission" date="2020-04" db="EMBL/GenBank/DDBJ databases">
        <title>Complete genome sequence of Alteromonas pelagimontana 5.12T.</title>
        <authorList>
            <person name="Sinha R.K."/>
            <person name="Krishnan K.P."/>
            <person name="Kurian J.P."/>
        </authorList>
    </citation>
    <scope>NUCLEOTIDE SEQUENCE [LARGE SCALE GENOMIC DNA]</scope>
    <source>
        <strain evidence="2 3">5.12</strain>
    </source>
</reference>
<gene>
    <name evidence="1" type="primary">rsmJ</name>
    <name evidence="2" type="ORF">CA267_010335</name>
</gene>
<dbReference type="Pfam" id="PF04445">
    <property type="entry name" value="SAM_MT"/>
    <property type="match status" value="1"/>
</dbReference>
<comment type="catalytic activity">
    <reaction evidence="1">
        <text>guanosine(1516) in 16S rRNA + S-adenosyl-L-methionine = N(2)-methylguanosine(1516) in 16S rRNA + S-adenosyl-L-homocysteine + H(+)</text>
        <dbReference type="Rhea" id="RHEA:43220"/>
        <dbReference type="Rhea" id="RHEA-COMP:10412"/>
        <dbReference type="Rhea" id="RHEA-COMP:10413"/>
        <dbReference type="ChEBI" id="CHEBI:15378"/>
        <dbReference type="ChEBI" id="CHEBI:57856"/>
        <dbReference type="ChEBI" id="CHEBI:59789"/>
        <dbReference type="ChEBI" id="CHEBI:74269"/>
        <dbReference type="ChEBI" id="CHEBI:74481"/>
        <dbReference type="EC" id="2.1.1.242"/>
    </reaction>
</comment>
<dbReference type="Proteomes" id="UP000219285">
    <property type="component" value="Chromosome"/>
</dbReference>
<keyword evidence="1 2" id="KW-0808">Transferase</keyword>
<keyword evidence="3" id="KW-1185">Reference proteome</keyword>
<dbReference type="AlphaFoldDB" id="A0A6M4ME74"/>
<accession>A0A6M4ME74</accession>
<dbReference type="EMBL" id="CP052766">
    <property type="protein sequence ID" value="QJR81148.1"/>
    <property type="molecule type" value="Genomic_DNA"/>
</dbReference>
<comment type="subcellular location">
    <subcellularLocation>
        <location evidence="1">Cytoplasm</location>
    </subcellularLocation>
</comment>
<keyword evidence="1 2" id="KW-0489">Methyltransferase</keyword>
<dbReference type="PANTHER" id="PTHR36112:SF1">
    <property type="entry name" value="RIBOSOMAL RNA SMALL SUBUNIT METHYLTRANSFERASE J"/>
    <property type="match status" value="1"/>
</dbReference>
<protein>
    <recommendedName>
        <fullName evidence="1">Ribosomal RNA small subunit methyltransferase J</fullName>
        <ecNumber evidence="1">2.1.1.242</ecNumber>
    </recommendedName>
    <alternativeName>
        <fullName evidence="1">16S rRNA m2G1516 methyltransferase</fullName>
    </alternativeName>
    <alternativeName>
        <fullName evidence="1">rRNA (guanine-N(2)-)-methyltransferase</fullName>
    </alternativeName>
</protein>